<name>A0A8J8M7A8_9FIRM</name>
<evidence type="ECO:0000313" key="7">
    <source>
        <dbReference type="EMBL" id="QUH27528.1"/>
    </source>
</evidence>
<comment type="subcellular location">
    <subcellularLocation>
        <location evidence="1">Endomembrane system</location>
    </subcellularLocation>
</comment>
<dbReference type="EMBL" id="CP058561">
    <property type="protein sequence ID" value="QUH27528.1"/>
    <property type="molecule type" value="Genomic_DNA"/>
</dbReference>
<dbReference type="InterPro" id="IPR007383">
    <property type="entry name" value="DUF445"/>
</dbReference>
<feature type="transmembrane region" description="Helical" evidence="6">
    <location>
        <begin position="454"/>
        <end position="474"/>
    </location>
</feature>
<dbReference type="Proteomes" id="UP000677305">
    <property type="component" value="Chromosome"/>
</dbReference>
<dbReference type="KEGG" id="vgu:HYG85_00775"/>
<evidence type="ECO:0000256" key="4">
    <source>
        <dbReference type="ARBA" id="ARBA00022989"/>
    </source>
</evidence>
<evidence type="ECO:0000256" key="5">
    <source>
        <dbReference type="ARBA" id="ARBA00023136"/>
    </source>
</evidence>
<feature type="transmembrane region" description="Helical" evidence="6">
    <location>
        <begin position="6"/>
        <end position="28"/>
    </location>
</feature>
<evidence type="ECO:0000256" key="3">
    <source>
        <dbReference type="ARBA" id="ARBA00022692"/>
    </source>
</evidence>
<dbReference type="RefSeq" id="WP_212691885.1">
    <property type="nucleotide sequence ID" value="NZ_CP058561.1"/>
</dbReference>
<dbReference type="PANTHER" id="PTHR35791">
    <property type="entry name" value="UPF0754 MEMBRANE PROTEIN YHEB"/>
    <property type="match status" value="1"/>
</dbReference>
<keyword evidence="3 6" id="KW-0812">Transmembrane</keyword>
<keyword evidence="8" id="KW-1185">Reference proteome</keyword>
<dbReference type="GO" id="GO:0012505">
    <property type="term" value="C:endomembrane system"/>
    <property type="evidence" value="ECO:0007669"/>
    <property type="project" value="UniProtKB-SubCell"/>
</dbReference>
<reference evidence="7 8" key="1">
    <citation type="submission" date="2020-07" db="EMBL/GenBank/DDBJ databases">
        <title>Vallitalea guaymasensis genome.</title>
        <authorList>
            <person name="Postec A."/>
        </authorList>
    </citation>
    <scope>NUCLEOTIDE SEQUENCE [LARGE SCALE GENOMIC DNA]</scope>
    <source>
        <strain evidence="7 8">Ra1766G1</strain>
    </source>
</reference>
<evidence type="ECO:0000256" key="6">
    <source>
        <dbReference type="SAM" id="Phobius"/>
    </source>
</evidence>
<keyword evidence="4 6" id="KW-1133">Transmembrane helix</keyword>
<evidence type="ECO:0000256" key="2">
    <source>
        <dbReference type="ARBA" id="ARBA00008053"/>
    </source>
</evidence>
<protein>
    <submittedName>
        <fullName evidence="7">DUF445 family protein</fullName>
    </submittedName>
</protein>
<organism evidence="7 8">
    <name type="scientific">Vallitalea guaymasensis</name>
    <dbReference type="NCBI Taxonomy" id="1185412"/>
    <lineage>
        <taxon>Bacteria</taxon>
        <taxon>Bacillati</taxon>
        <taxon>Bacillota</taxon>
        <taxon>Clostridia</taxon>
        <taxon>Lachnospirales</taxon>
        <taxon>Vallitaleaceae</taxon>
        <taxon>Vallitalea</taxon>
    </lineage>
</organism>
<evidence type="ECO:0000313" key="8">
    <source>
        <dbReference type="Proteomes" id="UP000677305"/>
    </source>
</evidence>
<evidence type="ECO:0000256" key="1">
    <source>
        <dbReference type="ARBA" id="ARBA00004308"/>
    </source>
</evidence>
<dbReference type="PANTHER" id="PTHR35791:SF1">
    <property type="entry name" value="UPF0754 MEMBRANE PROTEIN YHEB"/>
    <property type="match status" value="1"/>
</dbReference>
<sequence length="475" mass="54806">MDMKLIVAPIIGAGIGYSTNWLAIKMLFRPYTEKRVMGIRLPFTPGLIPKERERVAKSIGEVIQDYLLTDKIIVNELLEDSTKNHVLSLVNHNLYNQEGNIDLEQLLSSNDNKPVIDKLKDILVRRLYELIQDKSTKEQLQKAISEKVSTSLKKVKLTDIVSEEELNHKYEDFLYNQKTRVMLTDFLSGIIKEEATINEIIDEEMINNVKKFFIDYIDTLTSDLKIFENEKLKERVVGLIDATIKEKVGALGAMFVNGESIYQTIAEKSKEKLQEQEVKDEIYTFVIEKIDEVTNRPLKEILSNDKRESLIAWLAYYIPKNLSKLDITSAIDLKDTDLYSFINNLVNDSLEDKINHMVNDNYEEMLRDKDIIESIENIVDTMFNRVILTNIKVTDEDKKAIDTFILDKYNSFVNKHMTKLIKDVKLSSIIEKQLNMFDIKMLEDIILSIARKELNAITLLGGLLGFIISFLAVLF</sequence>
<proteinExistence type="inferred from homology"/>
<dbReference type="AlphaFoldDB" id="A0A8J8M7A8"/>
<comment type="similarity">
    <text evidence="2">Belongs to the UPF0754 family.</text>
</comment>
<gene>
    <name evidence="7" type="ORF">HYG85_00775</name>
</gene>
<dbReference type="Pfam" id="PF04286">
    <property type="entry name" value="DUF445"/>
    <property type="match status" value="2"/>
</dbReference>
<accession>A0A8J8M7A8</accession>
<keyword evidence="5 6" id="KW-0472">Membrane</keyword>